<evidence type="ECO:0000313" key="3">
    <source>
        <dbReference type="Proteomes" id="UP000275408"/>
    </source>
</evidence>
<accession>A0A3M6U1Y2</accession>
<keyword evidence="1" id="KW-0472">Membrane</keyword>
<feature type="transmembrane region" description="Helical" evidence="1">
    <location>
        <begin position="20"/>
        <end position="39"/>
    </location>
</feature>
<dbReference type="EMBL" id="RCHS01002416">
    <property type="protein sequence ID" value="RMX47498.1"/>
    <property type="molecule type" value="Genomic_DNA"/>
</dbReference>
<name>A0A3M6U1Y2_POCDA</name>
<dbReference type="OrthoDB" id="726732at2759"/>
<dbReference type="Proteomes" id="UP000275408">
    <property type="component" value="Unassembled WGS sequence"/>
</dbReference>
<evidence type="ECO:0000313" key="2">
    <source>
        <dbReference type="EMBL" id="RMX47498.1"/>
    </source>
</evidence>
<dbReference type="AlphaFoldDB" id="A0A3M6U1Y2"/>
<comment type="caution">
    <text evidence="2">The sequence shown here is derived from an EMBL/GenBank/DDBJ whole genome shotgun (WGS) entry which is preliminary data.</text>
</comment>
<reference evidence="2 3" key="1">
    <citation type="journal article" date="2018" name="Sci. Rep.">
        <title>Comparative analysis of the Pocillopora damicornis genome highlights role of immune system in coral evolution.</title>
        <authorList>
            <person name="Cunning R."/>
            <person name="Bay R.A."/>
            <person name="Gillette P."/>
            <person name="Baker A.C."/>
            <person name="Traylor-Knowles N."/>
        </authorList>
    </citation>
    <scope>NUCLEOTIDE SEQUENCE [LARGE SCALE GENOMIC DNA]</scope>
    <source>
        <strain evidence="2">RSMAS</strain>
        <tissue evidence="2">Whole animal</tissue>
    </source>
</reference>
<keyword evidence="3" id="KW-1185">Reference proteome</keyword>
<sequence>MTFTRGRRNQRLSRNLRTAAVSGLFIALVFLYLLIALLGCKFRTKEKAPPHDPEKVIMNKIVNIETNKEIARTGKTILKWNFTTTAEERIIAPMRALSPAYVRIGGTRSHYVIFQSQGEEKREPFGKQTLIISGED</sequence>
<organism evidence="2 3">
    <name type="scientific">Pocillopora damicornis</name>
    <name type="common">Cauliflower coral</name>
    <name type="synonym">Millepora damicornis</name>
    <dbReference type="NCBI Taxonomy" id="46731"/>
    <lineage>
        <taxon>Eukaryota</taxon>
        <taxon>Metazoa</taxon>
        <taxon>Cnidaria</taxon>
        <taxon>Anthozoa</taxon>
        <taxon>Hexacorallia</taxon>
        <taxon>Scleractinia</taxon>
        <taxon>Astrocoeniina</taxon>
        <taxon>Pocilloporidae</taxon>
        <taxon>Pocillopora</taxon>
    </lineage>
</organism>
<proteinExistence type="predicted"/>
<gene>
    <name evidence="2" type="ORF">pdam_00002203</name>
</gene>
<keyword evidence="1" id="KW-1133">Transmembrane helix</keyword>
<protein>
    <submittedName>
        <fullName evidence="2">Uncharacterized protein</fullName>
    </submittedName>
</protein>
<keyword evidence="1" id="KW-0812">Transmembrane</keyword>
<evidence type="ECO:0000256" key="1">
    <source>
        <dbReference type="SAM" id="Phobius"/>
    </source>
</evidence>